<protein>
    <submittedName>
        <fullName evidence="1">Uncharacterized protein</fullName>
    </submittedName>
</protein>
<dbReference type="EMBL" id="MU277191">
    <property type="protein sequence ID" value="KAI0067032.1"/>
    <property type="molecule type" value="Genomic_DNA"/>
</dbReference>
<keyword evidence="2" id="KW-1185">Reference proteome</keyword>
<reference evidence="1" key="2">
    <citation type="journal article" date="2022" name="New Phytol.">
        <title>Evolutionary transition to the ectomycorrhizal habit in the genomes of a hyperdiverse lineage of mushroom-forming fungi.</title>
        <authorList>
            <person name="Looney B."/>
            <person name="Miyauchi S."/>
            <person name="Morin E."/>
            <person name="Drula E."/>
            <person name="Courty P.E."/>
            <person name="Kohler A."/>
            <person name="Kuo A."/>
            <person name="LaButti K."/>
            <person name="Pangilinan J."/>
            <person name="Lipzen A."/>
            <person name="Riley R."/>
            <person name="Andreopoulos W."/>
            <person name="He G."/>
            <person name="Johnson J."/>
            <person name="Nolan M."/>
            <person name="Tritt A."/>
            <person name="Barry K.W."/>
            <person name="Grigoriev I.V."/>
            <person name="Nagy L.G."/>
            <person name="Hibbett D."/>
            <person name="Henrissat B."/>
            <person name="Matheny P.B."/>
            <person name="Labbe J."/>
            <person name="Martin F.M."/>
        </authorList>
    </citation>
    <scope>NUCLEOTIDE SEQUENCE</scope>
    <source>
        <strain evidence="1">HHB10654</strain>
    </source>
</reference>
<gene>
    <name evidence="1" type="ORF">BV25DRAFT_1912367</name>
</gene>
<name>A0ACB8TF31_9AGAM</name>
<proteinExistence type="predicted"/>
<evidence type="ECO:0000313" key="1">
    <source>
        <dbReference type="EMBL" id="KAI0067032.1"/>
    </source>
</evidence>
<sequence>MAEDKHANGQKDESYGDASAKLWNMYMEQAGEYDKALSESWKGDTDGIIVFTGLFSATVAAFLIESYKQLSADSGDATVQLLGQLLNQTAIASRGLVVDFAKPLPTFQPTASAIRVNAMWFTSLILSITCALAATLMQQWARQYRQVTQRQAAPHRRARIRAYLFEGVERFGMARAVEYLPTLLHASVFLFFTGLFDFMLAINTIVAWTIFLFTFLSASAYGLFSLHPIVHLSSPFRTPMSRLLWPSSHIIVAVVMWLSKTALAPFEYTPGTLPAPTASVHSTHKLRRVALWRAYMRYVIRICRGRLHAGLQRSIEKAAMDAPWAIDSRALKWAIERLDEEHEWQQFVDAVPNFSNSKAVKDKDDILVDLMIPGPEDDLLPRFAARISSLLDTCAPEAGGLEKDTRIRRLLSCVLTLCHITELYARMDREIPYHMLVLFGDPPVTRMLRDETNPRIVVSGRCMGALLAHCIIRDRKRPTMSDKPPRRFSEGESQSLAVLLEEPSHVVSGYLVDESAGFANLVSVVRGTLPILASQLMSTDITDIVMRTITFLSKNITVADTQKQVQDDFVRVWFDVENHANEAVPDARYTSRCEELAEILHPIYKSLSSSRQPTPALSATLYASSSASLSYIPSTQSTPFLVVPDVGNAGSIGGSDVS</sequence>
<organism evidence="1 2">
    <name type="scientific">Artomyces pyxidatus</name>
    <dbReference type="NCBI Taxonomy" id="48021"/>
    <lineage>
        <taxon>Eukaryota</taxon>
        <taxon>Fungi</taxon>
        <taxon>Dikarya</taxon>
        <taxon>Basidiomycota</taxon>
        <taxon>Agaricomycotina</taxon>
        <taxon>Agaricomycetes</taxon>
        <taxon>Russulales</taxon>
        <taxon>Auriscalpiaceae</taxon>
        <taxon>Artomyces</taxon>
    </lineage>
</organism>
<accession>A0ACB8TF31</accession>
<dbReference type="Proteomes" id="UP000814140">
    <property type="component" value="Unassembled WGS sequence"/>
</dbReference>
<evidence type="ECO:0000313" key="2">
    <source>
        <dbReference type="Proteomes" id="UP000814140"/>
    </source>
</evidence>
<comment type="caution">
    <text evidence="1">The sequence shown here is derived from an EMBL/GenBank/DDBJ whole genome shotgun (WGS) entry which is preliminary data.</text>
</comment>
<reference evidence="1" key="1">
    <citation type="submission" date="2021-03" db="EMBL/GenBank/DDBJ databases">
        <authorList>
            <consortium name="DOE Joint Genome Institute"/>
            <person name="Ahrendt S."/>
            <person name="Looney B.P."/>
            <person name="Miyauchi S."/>
            <person name="Morin E."/>
            <person name="Drula E."/>
            <person name="Courty P.E."/>
            <person name="Chicoki N."/>
            <person name="Fauchery L."/>
            <person name="Kohler A."/>
            <person name="Kuo A."/>
            <person name="Labutti K."/>
            <person name="Pangilinan J."/>
            <person name="Lipzen A."/>
            <person name="Riley R."/>
            <person name="Andreopoulos W."/>
            <person name="He G."/>
            <person name="Johnson J."/>
            <person name="Barry K.W."/>
            <person name="Grigoriev I.V."/>
            <person name="Nagy L."/>
            <person name="Hibbett D."/>
            <person name="Henrissat B."/>
            <person name="Matheny P.B."/>
            <person name="Labbe J."/>
            <person name="Martin F."/>
        </authorList>
    </citation>
    <scope>NUCLEOTIDE SEQUENCE</scope>
    <source>
        <strain evidence="1">HHB10654</strain>
    </source>
</reference>